<reference evidence="3" key="1">
    <citation type="journal article" date="2019" name="Int. J. Syst. Evol. Microbiol.">
        <title>The Global Catalogue of Microorganisms (GCM) 10K type strain sequencing project: providing services to taxonomists for standard genome sequencing and annotation.</title>
        <authorList>
            <consortium name="The Broad Institute Genomics Platform"/>
            <consortium name="The Broad Institute Genome Sequencing Center for Infectious Disease"/>
            <person name="Wu L."/>
            <person name="Ma J."/>
        </authorList>
    </citation>
    <scope>NUCLEOTIDE SEQUENCE [LARGE SCALE GENOMIC DNA]</scope>
    <source>
        <strain evidence="3">JCM 30346</strain>
    </source>
</reference>
<sequence>MITARAEGDETPLNMMARERGSSTVLRILLGSQLRRLREKHGITLEAAGHSIRASHSKISRMELGRVGFRARDVRDLLTLYGVIDDTERQSLLSLVDQANRPGWWHNYDDILPNWFEAYIGLEEAATRIRCYEVQFVPGLLQTADYTRAVVRLGHPEGIEDEIQRRVDLRMARQKLLYRAGAPHLWAVVDEAALRRPLGGRDVMRGQLQHLIKLIAMPNVTLQIMPFSAGGHAAAGGPFSILRFSERDLPDIVYLEQLTSAIYLDKRDDLDRYQAVMERLCLDAIPVSETRQTLTTLLDQL</sequence>
<dbReference type="Pfam" id="PF19054">
    <property type="entry name" value="DUF5753"/>
    <property type="match status" value="1"/>
</dbReference>
<name>A0ABW1NSB2_9ACTN</name>
<dbReference type="SMART" id="SM00530">
    <property type="entry name" value="HTH_XRE"/>
    <property type="match status" value="1"/>
</dbReference>
<protein>
    <submittedName>
        <fullName evidence="2">Helix-turn-helix domain-containing protein</fullName>
    </submittedName>
</protein>
<dbReference type="EMBL" id="JBHSRF010000074">
    <property type="protein sequence ID" value="MFC6085980.1"/>
    <property type="molecule type" value="Genomic_DNA"/>
</dbReference>
<dbReference type="Proteomes" id="UP001596137">
    <property type="component" value="Unassembled WGS sequence"/>
</dbReference>
<proteinExistence type="predicted"/>
<dbReference type="Gene3D" id="1.10.260.40">
    <property type="entry name" value="lambda repressor-like DNA-binding domains"/>
    <property type="match status" value="1"/>
</dbReference>
<dbReference type="InterPro" id="IPR043917">
    <property type="entry name" value="DUF5753"/>
</dbReference>
<dbReference type="CDD" id="cd00093">
    <property type="entry name" value="HTH_XRE"/>
    <property type="match status" value="1"/>
</dbReference>
<dbReference type="SUPFAM" id="SSF47413">
    <property type="entry name" value="lambda repressor-like DNA-binding domains"/>
    <property type="match status" value="1"/>
</dbReference>
<accession>A0ABW1NSB2</accession>
<dbReference type="RefSeq" id="WP_380760705.1">
    <property type="nucleotide sequence ID" value="NZ_JBHSRF010000074.1"/>
</dbReference>
<dbReference type="PROSITE" id="PS50943">
    <property type="entry name" value="HTH_CROC1"/>
    <property type="match status" value="1"/>
</dbReference>
<keyword evidence="3" id="KW-1185">Reference proteome</keyword>
<evidence type="ECO:0000259" key="1">
    <source>
        <dbReference type="PROSITE" id="PS50943"/>
    </source>
</evidence>
<gene>
    <name evidence="2" type="ORF">ACFP1K_32770</name>
</gene>
<dbReference type="InterPro" id="IPR010982">
    <property type="entry name" value="Lambda_DNA-bd_dom_sf"/>
</dbReference>
<comment type="caution">
    <text evidence="2">The sequence shown here is derived from an EMBL/GenBank/DDBJ whole genome shotgun (WGS) entry which is preliminary data.</text>
</comment>
<evidence type="ECO:0000313" key="2">
    <source>
        <dbReference type="EMBL" id="MFC6085980.1"/>
    </source>
</evidence>
<evidence type="ECO:0000313" key="3">
    <source>
        <dbReference type="Proteomes" id="UP001596137"/>
    </source>
</evidence>
<organism evidence="2 3">
    <name type="scientific">Sphaerisporangium aureirubrum</name>
    <dbReference type="NCBI Taxonomy" id="1544736"/>
    <lineage>
        <taxon>Bacteria</taxon>
        <taxon>Bacillati</taxon>
        <taxon>Actinomycetota</taxon>
        <taxon>Actinomycetes</taxon>
        <taxon>Streptosporangiales</taxon>
        <taxon>Streptosporangiaceae</taxon>
        <taxon>Sphaerisporangium</taxon>
    </lineage>
</organism>
<dbReference type="InterPro" id="IPR001387">
    <property type="entry name" value="Cro/C1-type_HTH"/>
</dbReference>
<dbReference type="Pfam" id="PF13560">
    <property type="entry name" value="HTH_31"/>
    <property type="match status" value="1"/>
</dbReference>
<feature type="domain" description="HTH cro/C1-type" evidence="1">
    <location>
        <begin position="34"/>
        <end position="87"/>
    </location>
</feature>